<evidence type="ECO:0008006" key="3">
    <source>
        <dbReference type="Google" id="ProtNLM"/>
    </source>
</evidence>
<evidence type="ECO:0000313" key="1">
    <source>
        <dbReference type="EMBL" id="TDH62139.1"/>
    </source>
</evidence>
<organism evidence="1 2">
    <name type="scientific">Dankookia rubra</name>
    <dbReference type="NCBI Taxonomy" id="1442381"/>
    <lineage>
        <taxon>Bacteria</taxon>
        <taxon>Pseudomonadati</taxon>
        <taxon>Pseudomonadota</taxon>
        <taxon>Alphaproteobacteria</taxon>
        <taxon>Acetobacterales</taxon>
        <taxon>Roseomonadaceae</taxon>
        <taxon>Dankookia</taxon>
    </lineage>
</organism>
<dbReference type="OrthoDB" id="283948at2"/>
<comment type="caution">
    <text evidence="1">The sequence shown here is derived from an EMBL/GenBank/DDBJ whole genome shotgun (WGS) entry which is preliminary data.</text>
</comment>
<gene>
    <name evidence="1" type="ORF">E2C06_13270</name>
</gene>
<dbReference type="RefSeq" id="WP_133289079.1">
    <property type="nucleotide sequence ID" value="NZ_SMSJ01000014.1"/>
</dbReference>
<dbReference type="EMBL" id="SMSJ01000014">
    <property type="protein sequence ID" value="TDH62139.1"/>
    <property type="molecule type" value="Genomic_DNA"/>
</dbReference>
<evidence type="ECO:0000313" key="2">
    <source>
        <dbReference type="Proteomes" id="UP000295096"/>
    </source>
</evidence>
<name>A0A4R5QH90_9PROT</name>
<sequence length="240" mass="25589">MPPRPDRLLRAWERGVGRPLADAARLALEALSPAGTPVAAALHARDAALLRARMALRGPMLDAVVRCPHCTEVFDLTLDLGALAAPVAPAAPVTVRLGGWEARVRPPVEQDLEALEGLSPAAFAAALFRRCVEAATCDGLAVAVTELPAELRAAAAAALAAQGMEGPAADLTCGACAHAWRAPLDVARVVIGELEAWARRELAEVHRIAHAYHWREADILRLSPVRRRFYLEAIGLEALR</sequence>
<reference evidence="1 2" key="1">
    <citation type="journal article" date="2016" name="J. Microbiol.">
        <title>Dankookia rubra gen. nov., sp. nov., an alphaproteobacterium isolated from sediment of a shallow stream.</title>
        <authorList>
            <person name="Kim W.H."/>
            <person name="Kim D.H."/>
            <person name="Kang K."/>
            <person name="Ahn T.Y."/>
        </authorList>
    </citation>
    <scope>NUCLEOTIDE SEQUENCE [LARGE SCALE GENOMIC DNA]</scope>
    <source>
        <strain evidence="1 2">JCM30602</strain>
    </source>
</reference>
<accession>A0A4R5QH90</accession>
<dbReference type="AlphaFoldDB" id="A0A4R5QH90"/>
<keyword evidence="2" id="KW-1185">Reference proteome</keyword>
<proteinExistence type="predicted"/>
<protein>
    <recommendedName>
        <fullName evidence="3">Phage baseplate protein</fullName>
    </recommendedName>
</protein>
<dbReference type="Proteomes" id="UP000295096">
    <property type="component" value="Unassembled WGS sequence"/>
</dbReference>